<dbReference type="EMBL" id="KB932245">
    <property type="protein sequence ID" value="KCV67307.1"/>
    <property type="molecule type" value="Genomic_DNA"/>
</dbReference>
<evidence type="ECO:0000313" key="4">
    <source>
        <dbReference type="Proteomes" id="UP000030693"/>
    </source>
</evidence>
<gene>
    <name evidence="3" type="ORF">H696_06274</name>
</gene>
<keyword evidence="4" id="KW-1185">Reference proteome</keyword>
<dbReference type="GeneID" id="20530999"/>
<keyword evidence="2" id="KW-0732">Signal</keyword>
<dbReference type="PANTHER" id="PTHR15332:SF175">
    <property type="entry name" value="PROPROTEIN CONVERTASE SUBTILISIN_KEXIN TYPE 5-LIKE"/>
    <property type="match status" value="1"/>
</dbReference>
<name>A0A058Z196_FONAL</name>
<dbReference type="SUPFAM" id="SSF57184">
    <property type="entry name" value="Growth factor receptor domain"/>
    <property type="match status" value="3"/>
</dbReference>
<evidence type="ECO:0000256" key="2">
    <source>
        <dbReference type="SAM" id="SignalP"/>
    </source>
</evidence>
<dbReference type="PANTHER" id="PTHR15332">
    <property type="entry name" value="PROPROTEIN CONVERTASE SUBTILISIN_KEXIN TYPE 5-LIKE"/>
    <property type="match status" value="1"/>
</dbReference>
<evidence type="ECO:0000313" key="3">
    <source>
        <dbReference type="EMBL" id="KCV67307.1"/>
    </source>
</evidence>
<dbReference type="InterPro" id="IPR006311">
    <property type="entry name" value="TAT_signal"/>
</dbReference>
<feature type="signal peptide" evidence="2">
    <location>
        <begin position="1"/>
        <end position="34"/>
    </location>
</feature>
<dbReference type="InterPro" id="IPR009030">
    <property type="entry name" value="Growth_fac_rcpt_cys_sf"/>
</dbReference>
<dbReference type="Proteomes" id="UP000030693">
    <property type="component" value="Unassembled WGS sequence"/>
</dbReference>
<dbReference type="AlphaFoldDB" id="A0A058Z196"/>
<organism evidence="3">
    <name type="scientific">Fonticula alba</name>
    <name type="common">Slime mold</name>
    <dbReference type="NCBI Taxonomy" id="691883"/>
    <lineage>
        <taxon>Eukaryota</taxon>
        <taxon>Rotosphaerida</taxon>
        <taxon>Fonticulaceae</taxon>
        <taxon>Fonticula</taxon>
    </lineage>
</organism>
<dbReference type="PROSITE" id="PS51318">
    <property type="entry name" value="TAT"/>
    <property type="match status" value="1"/>
</dbReference>
<feature type="transmembrane region" description="Helical" evidence="1">
    <location>
        <begin position="1226"/>
        <end position="1252"/>
    </location>
</feature>
<dbReference type="InterPro" id="IPR006212">
    <property type="entry name" value="Furin_repeat"/>
</dbReference>
<dbReference type="CDD" id="cd00064">
    <property type="entry name" value="FU"/>
    <property type="match status" value="3"/>
</dbReference>
<dbReference type="STRING" id="691883.A0A058Z196"/>
<dbReference type="Gene3D" id="2.10.220.10">
    <property type="entry name" value="Hormone Receptor, Insulin-like Growth Factor Receptor 1, Chain A, domain 2"/>
    <property type="match status" value="4"/>
</dbReference>
<protein>
    <submittedName>
        <fullName evidence="3">Uncharacterized protein</fullName>
    </submittedName>
</protein>
<keyword evidence="1" id="KW-0812">Transmembrane</keyword>
<keyword evidence="1" id="KW-1133">Transmembrane helix</keyword>
<keyword evidence="1" id="KW-0472">Membrane</keyword>
<reference evidence="3" key="1">
    <citation type="submission" date="2013-04" db="EMBL/GenBank/DDBJ databases">
        <title>The Genome Sequence of Fonticula alba ATCC 38817.</title>
        <authorList>
            <consortium name="The Broad Institute Genomics Platform"/>
            <person name="Russ C."/>
            <person name="Cuomo C."/>
            <person name="Burger G."/>
            <person name="Gray M.W."/>
            <person name="Holland P.W.H."/>
            <person name="King N."/>
            <person name="Lang F.B.F."/>
            <person name="Roger A.J."/>
            <person name="Ruiz-Trillo I."/>
            <person name="Brown M."/>
            <person name="Walker B."/>
            <person name="Young S."/>
            <person name="Zeng Q."/>
            <person name="Gargeya S."/>
            <person name="Fitzgerald M."/>
            <person name="Haas B."/>
            <person name="Abouelleil A."/>
            <person name="Allen A.W."/>
            <person name="Alvarado L."/>
            <person name="Arachchi H.M."/>
            <person name="Berlin A.M."/>
            <person name="Chapman S.B."/>
            <person name="Gainer-Dewar J."/>
            <person name="Goldberg J."/>
            <person name="Griggs A."/>
            <person name="Gujja S."/>
            <person name="Hansen M."/>
            <person name="Howarth C."/>
            <person name="Imamovic A."/>
            <person name="Ireland A."/>
            <person name="Larimer J."/>
            <person name="McCowan C."/>
            <person name="Murphy C."/>
            <person name="Pearson M."/>
            <person name="Poon T.W."/>
            <person name="Priest M."/>
            <person name="Roberts A."/>
            <person name="Saif S."/>
            <person name="Shea T."/>
            <person name="Sisk P."/>
            <person name="Sykes S."/>
            <person name="Wortman J."/>
            <person name="Nusbaum C."/>
            <person name="Birren B."/>
        </authorList>
    </citation>
    <scope>NUCLEOTIDE SEQUENCE [LARGE SCALE GENOMIC DNA]</scope>
    <source>
        <strain evidence="3">ATCC 38817</strain>
    </source>
</reference>
<dbReference type="RefSeq" id="XP_009498289.1">
    <property type="nucleotide sequence ID" value="XM_009500014.1"/>
</dbReference>
<proteinExistence type="predicted"/>
<accession>A0A058Z196</accession>
<evidence type="ECO:0000256" key="1">
    <source>
        <dbReference type="SAM" id="Phobius"/>
    </source>
</evidence>
<sequence length="1271" mass="129926">MVEMPSRRRPAPLAALLAAGAMMLSLLAAPLAGADTGPDVILHAGPHQAVIHAQGPGTFFTSPGKPSLTNIRTGPRVFEQLAQANAMALSPEYRWGAFFEPGFSSVSSPRPDNPATAAVMLLPPAPGARPTLVEHTDQWVALFQAASQLPLPAPGAELLAGVAVGFDQADVLGLLGPPGPGARTPFLASLTTTALTEVATGLPGLAQPVLAVPGAGRQFYLTSQDQLYRMALGAGHQAPAVTRETLPAPAVGLAATRVLSSAGACPDAADLVLLLDNGQVLVLPCQGGSGGVGTPVADALPPGAPPGGRLLAAPAASLDSPHAQFYYVTPAGLWQVEVQPGRLTWRRAVLPPAATAGALQLARLRVDPADPHHPGQWLLVAGQAVLFDSASFKCPTDRSITCDSDTTTTHSPGAWACAAGRAAAPLVSPDFLCAGCADGFYLDRPVDEPPFASPFHVCRPCPQAHCLTCHAGGCLVCADPFLLEFSGPGPSAVCVAACSSGFVPVAGACLPDTLHPARPALGIPRPEPVPGLPAGVTITGFGMTRLSFDPTTGLPIIPAPDYAQPPANVLLFTSDKRTLLMPASDVGLPDKPPPVEVSLFNPLHLIDPIASFLEMGPLLHNGKLMMVHLARRQDTFSSLWLSCPAPGPCTATDPGHMPILSTPADAAFTRLTATAFVTRSRSFATVHELDLPGTMLQSDMLHGFHMAARLPAGPGSAARASPSTGAWHALLDQAGRWSLRPVAMLHADARTAALHGRLLPQKAPFPNAEPVHLPRPGAELHTELVLTGIVDSQWQVLRLPGDMLPAGRSTDLPFGRQTLGPLPLPLGPGALNPYDMRFEALPLPDSRPDYPSALVLLARGFLGVAPLWCPSAPGPGPCTLLPATFTILPSPLPSTMELWQPLARLPGAPGPGLRLLTFAQATGLAVLSLEPACPGGSFSMGFACQACHDTCLACTGPGPAECTGCRFWLPEAPEACLAGCPAGWHESAPGSECLACDASCRTCDRPGACIDCQPGWLRGPTGLCVASCPEGWLECAPSGMCAPCPDACTRCSAAGGPACAAGACLAACPAGQFAASADTCHDCQGHCRACLGRGDFCTACATGLLLAEQGTCAAACPAAFAPVEQPTRVCLACGPGCDGCTAGPDQPGCLPDATGALVCPAIATCDRCAGGRFLLHGTDCVAACPEGHFPDPATSACHACHADCRTCTGPGPAGCPAPSTGPGNTLALGLGLGLGLGLLLLMIGAAATGVWVAKRRAPKSTVDPLEMRVLA</sequence>
<dbReference type="SMART" id="SM00261">
    <property type="entry name" value="FU"/>
    <property type="match status" value="6"/>
</dbReference>
<dbReference type="eggNOG" id="KOG3525">
    <property type="taxonomic scope" value="Eukaryota"/>
</dbReference>
<feature type="chain" id="PRO_5001565938" evidence="2">
    <location>
        <begin position="35"/>
        <end position="1271"/>
    </location>
</feature>